<dbReference type="AlphaFoldDB" id="A0A024FVB6"/>
<dbReference type="EMBL" id="CAIX01000310">
    <property type="protein sequence ID" value="CCI10594.1"/>
    <property type="molecule type" value="Genomic_DNA"/>
</dbReference>
<organism evidence="2 3">
    <name type="scientific">Albugo candida</name>
    <dbReference type="NCBI Taxonomy" id="65357"/>
    <lineage>
        <taxon>Eukaryota</taxon>
        <taxon>Sar</taxon>
        <taxon>Stramenopiles</taxon>
        <taxon>Oomycota</taxon>
        <taxon>Peronosporomycetes</taxon>
        <taxon>Albuginales</taxon>
        <taxon>Albuginaceae</taxon>
        <taxon>Albugo</taxon>
    </lineage>
</organism>
<evidence type="ECO:0000256" key="1">
    <source>
        <dbReference type="SAM" id="Phobius"/>
    </source>
</evidence>
<keyword evidence="1" id="KW-0812">Transmembrane</keyword>
<accession>A0A024FVB6</accession>
<gene>
    <name evidence="2" type="ORF">BN9_108930</name>
</gene>
<keyword evidence="1" id="KW-0472">Membrane</keyword>
<sequence>MCMYRKHVERDIIVVGVYLLVTATNAALMDTCLDQLQDLYDIDQEVTIREMFKDNGLEDARGIRLSIREEANEVDETDENSPDIFKMGKQRSGIFNL</sequence>
<reference evidence="2 3" key="1">
    <citation type="submission" date="2012-05" db="EMBL/GenBank/DDBJ databases">
        <title>Recombination and specialization in a pathogen metapopulation.</title>
        <authorList>
            <person name="Gardiner A."/>
            <person name="Kemen E."/>
            <person name="Schultz-Larsen T."/>
            <person name="MacLean D."/>
            <person name="Van Oosterhout C."/>
            <person name="Jones J.D.G."/>
        </authorList>
    </citation>
    <scope>NUCLEOTIDE SEQUENCE [LARGE SCALE GENOMIC DNA]</scope>
    <source>
        <strain evidence="2 3">Ac Nc2</strain>
    </source>
</reference>
<protein>
    <submittedName>
        <fullName evidence="2">Uncharacterized protein</fullName>
    </submittedName>
</protein>
<evidence type="ECO:0000313" key="2">
    <source>
        <dbReference type="EMBL" id="CCI10594.1"/>
    </source>
</evidence>
<name>A0A024FVB6_9STRA</name>
<keyword evidence="1" id="KW-1133">Transmembrane helix</keyword>
<dbReference type="InParanoid" id="A0A024FVB6"/>
<keyword evidence="3" id="KW-1185">Reference proteome</keyword>
<feature type="transmembrane region" description="Helical" evidence="1">
    <location>
        <begin position="12"/>
        <end position="29"/>
    </location>
</feature>
<evidence type="ECO:0000313" key="3">
    <source>
        <dbReference type="Proteomes" id="UP000053237"/>
    </source>
</evidence>
<comment type="caution">
    <text evidence="2">The sequence shown here is derived from an EMBL/GenBank/DDBJ whole genome shotgun (WGS) entry which is preliminary data.</text>
</comment>
<dbReference type="Proteomes" id="UP000053237">
    <property type="component" value="Unassembled WGS sequence"/>
</dbReference>
<proteinExistence type="predicted"/>